<dbReference type="EMBL" id="LLZH01000015">
    <property type="protein sequence ID" value="KUL41248.1"/>
    <property type="molecule type" value="Genomic_DNA"/>
</dbReference>
<dbReference type="AlphaFoldDB" id="A0A0X3V973"/>
<evidence type="ECO:0000313" key="1">
    <source>
        <dbReference type="EMBL" id="KUL41248.1"/>
    </source>
</evidence>
<protein>
    <submittedName>
        <fullName evidence="1">Uncharacterized protein</fullName>
    </submittedName>
</protein>
<gene>
    <name evidence="1" type="ORF">ADL15_05100</name>
</gene>
<sequence length="81" mass="9110">MYLPLSLTGFRRKSAPDRRLITRLAIPQWRLDMSMKREHRIAGDRSDIVSVRLISSSGGGHMSPAARLFTFGESARPELPS</sequence>
<reference evidence="1 2" key="1">
    <citation type="submission" date="2015-10" db="EMBL/GenBank/DDBJ databases">
        <authorList>
            <person name="Gilbert D.G."/>
        </authorList>
    </citation>
    <scope>NUCLEOTIDE SEQUENCE [LARGE SCALE GENOMIC DNA]</scope>
    <source>
        <strain evidence="1 2">NRRL B-16712</strain>
    </source>
</reference>
<comment type="caution">
    <text evidence="1">The sequence shown here is derived from an EMBL/GenBank/DDBJ whole genome shotgun (WGS) entry which is preliminary data.</text>
</comment>
<keyword evidence="2" id="KW-1185">Reference proteome</keyword>
<evidence type="ECO:0000313" key="2">
    <source>
        <dbReference type="Proteomes" id="UP000053244"/>
    </source>
</evidence>
<name>A0A0X3V973_9ACTN</name>
<accession>A0A0X3V973</accession>
<dbReference type="Proteomes" id="UP000053244">
    <property type="component" value="Unassembled WGS sequence"/>
</dbReference>
<organism evidence="1 2">
    <name type="scientific">Actinoplanes awajinensis subsp. mycoplanecinus</name>
    <dbReference type="NCBI Taxonomy" id="135947"/>
    <lineage>
        <taxon>Bacteria</taxon>
        <taxon>Bacillati</taxon>
        <taxon>Actinomycetota</taxon>
        <taxon>Actinomycetes</taxon>
        <taxon>Micromonosporales</taxon>
        <taxon>Micromonosporaceae</taxon>
        <taxon>Actinoplanes</taxon>
    </lineage>
</organism>
<proteinExistence type="predicted"/>